<dbReference type="GO" id="GO:0016020">
    <property type="term" value="C:membrane"/>
    <property type="evidence" value="ECO:0007669"/>
    <property type="project" value="UniProtKB-SubCell"/>
</dbReference>
<keyword evidence="9" id="KW-1185">Reference proteome</keyword>
<comment type="subcellular location">
    <subcellularLocation>
        <location evidence="6">Membrane</location>
        <topology evidence="6">Multi-pass membrane protein</topology>
    </subcellularLocation>
</comment>
<proteinExistence type="inferred from homology"/>
<evidence type="ECO:0000256" key="3">
    <source>
        <dbReference type="ARBA" id="ARBA00022692"/>
    </source>
</evidence>
<feature type="transmembrane region" description="Helical" evidence="6">
    <location>
        <begin position="155"/>
        <end position="179"/>
    </location>
</feature>
<feature type="transmembrane region" description="Helical" evidence="6">
    <location>
        <begin position="56"/>
        <end position="82"/>
    </location>
</feature>
<feature type="transmembrane region" description="Helical" evidence="6">
    <location>
        <begin position="186"/>
        <end position="204"/>
    </location>
</feature>
<dbReference type="GO" id="GO:0005345">
    <property type="term" value="F:purine nucleobase transmembrane transporter activity"/>
    <property type="evidence" value="ECO:0007669"/>
    <property type="project" value="UniProtKB-UniRule"/>
</dbReference>
<feature type="transmembrane region" description="Helical" evidence="6">
    <location>
        <begin position="353"/>
        <end position="371"/>
    </location>
</feature>
<dbReference type="Proteomes" id="UP000607653">
    <property type="component" value="Unassembled WGS sequence"/>
</dbReference>
<dbReference type="GO" id="GO:0015211">
    <property type="term" value="F:purine nucleoside transmembrane transporter activity"/>
    <property type="evidence" value="ECO:0007669"/>
    <property type="project" value="UniProtKB-UniRule"/>
</dbReference>
<gene>
    <name evidence="8" type="ORF">HUJ06_019689</name>
</gene>
<feature type="transmembrane region" description="Helical" evidence="6">
    <location>
        <begin position="219"/>
        <end position="240"/>
    </location>
</feature>
<comment type="similarity">
    <text evidence="1 6">Belongs to the purine permeases (TC 2.A.7.14) family.</text>
</comment>
<accession>A0A822XGT7</accession>
<dbReference type="InterPro" id="IPR030182">
    <property type="entry name" value="PUP_plant"/>
</dbReference>
<dbReference type="PANTHER" id="PTHR31376">
    <property type="entry name" value="OS09G0467300 PROTEIN-RELATED"/>
    <property type="match status" value="1"/>
</dbReference>
<feature type="compositionally biased region" description="Polar residues" evidence="7">
    <location>
        <begin position="14"/>
        <end position="34"/>
    </location>
</feature>
<feature type="region of interest" description="Disordered" evidence="7">
    <location>
        <begin position="1"/>
        <end position="46"/>
    </location>
</feature>
<organism evidence="8 9">
    <name type="scientific">Nelumbo nucifera</name>
    <name type="common">Sacred lotus</name>
    <dbReference type="NCBI Taxonomy" id="4432"/>
    <lineage>
        <taxon>Eukaryota</taxon>
        <taxon>Viridiplantae</taxon>
        <taxon>Streptophyta</taxon>
        <taxon>Embryophyta</taxon>
        <taxon>Tracheophyta</taxon>
        <taxon>Spermatophyta</taxon>
        <taxon>Magnoliopsida</taxon>
        <taxon>Proteales</taxon>
        <taxon>Nelumbonaceae</taxon>
        <taxon>Nelumbo</taxon>
    </lineage>
</organism>
<dbReference type="Pfam" id="PF16913">
    <property type="entry name" value="PUNUT"/>
    <property type="match status" value="1"/>
</dbReference>
<dbReference type="PANTHER" id="PTHR31376:SF2">
    <property type="entry name" value="PURINE PERMEASE 11-RELATED"/>
    <property type="match status" value="1"/>
</dbReference>
<keyword evidence="2 6" id="KW-0813">Transport</keyword>
<comment type="caution">
    <text evidence="8">The sequence shown here is derived from an EMBL/GenBank/DDBJ whole genome shotgun (WGS) entry which is preliminary data.</text>
</comment>
<protein>
    <recommendedName>
        <fullName evidence="6">Probable purine permease</fullName>
    </recommendedName>
</protein>
<sequence length="396" mass="43113">MGKKGSNGLGQVQVRESQIPSTQVRNGQPDQNQELGLPKDGISINQPPLKPKNWRWWLLVALNTAFLLIGQSVAVLLGRFYYDQGGNSTWMATLVQTAAFPILLLPVFLFSSSQNPSTTSTNSAQPSIVTVVVVYLFLGILIVGDNMLYSVGLLYLSASTYSLICASQLAFNAVFSFFINSQKFTALIFNSVVLLTLSASLIAFGSDSSEPEGVSKGKYVLGFLCTLGASASYSLILSLMQLSFKKVLKKETFSIVLQMQIFTSLVATFACIVGLFASGEWKGLKEEMDQFGKGKVSYVMTLVWTAVSWQICSVGVVGLIFVVSSLFSNVISTLALPLVPVAAVIVFHDKMDGVKVVAMLLAIWGFASYLYQHYIDDSKLKPKQTNINEITDESMS</sequence>
<dbReference type="EMBL" id="DUZY01000001">
    <property type="protein sequence ID" value="DAD18226.1"/>
    <property type="molecule type" value="Genomic_DNA"/>
</dbReference>
<feature type="transmembrane region" description="Helical" evidence="6">
    <location>
        <begin position="330"/>
        <end position="347"/>
    </location>
</feature>
<feature type="transmembrane region" description="Helical" evidence="6">
    <location>
        <begin position="252"/>
        <end position="277"/>
    </location>
</feature>
<reference evidence="8 9" key="1">
    <citation type="journal article" date="2020" name="Mol. Biol. Evol.">
        <title>Distinct Expression and Methylation Patterns for Genes with Different Fates following a Single Whole-Genome Duplication in Flowering Plants.</title>
        <authorList>
            <person name="Shi T."/>
            <person name="Rahmani R.S."/>
            <person name="Gugger P.F."/>
            <person name="Wang M."/>
            <person name="Li H."/>
            <person name="Zhang Y."/>
            <person name="Li Z."/>
            <person name="Wang Q."/>
            <person name="Van de Peer Y."/>
            <person name="Marchal K."/>
            <person name="Chen J."/>
        </authorList>
    </citation>
    <scope>NUCLEOTIDE SEQUENCE [LARGE SCALE GENOMIC DNA]</scope>
    <source>
        <tissue evidence="8">Leaf</tissue>
    </source>
</reference>
<feature type="transmembrane region" description="Helical" evidence="6">
    <location>
        <begin position="123"/>
        <end position="143"/>
    </location>
</feature>
<evidence type="ECO:0000313" key="9">
    <source>
        <dbReference type="Proteomes" id="UP000607653"/>
    </source>
</evidence>
<evidence type="ECO:0000256" key="1">
    <source>
        <dbReference type="ARBA" id="ARBA00006213"/>
    </source>
</evidence>
<evidence type="ECO:0000256" key="7">
    <source>
        <dbReference type="SAM" id="MobiDB-lite"/>
    </source>
</evidence>
<evidence type="ECO:0000256" key="5">
    <source>
        <dbReference type="ARBA" id="ARBA00023136"/>
    </source>
</evidence>
<keyword evidence="4 6" id="KW-1133">Transmembrane helix</keyword>
<keyword evidence="5 6" id="KW-0472">Membrane</keyword>
<feature type="transmembrane region" description="Helical" evidence="6">
    <location>
        <begin position="88"/>
        <end position="111"/>
    </location>
</feature>
<keyword evidence="3 6" id="KW-0812">Transmembrane</keyword>
<evidence type="ECO:0000256" key="2">
    <source>
        <dbReference type="ARBA" id="ARBA00022448"/>
    </source>
</evidence>
<evidence type="ECO:0000256" key="4">
    <source>
        <dbReference type="ARBA" id="ARBA00022989"/>
    </source>
</evidence>
<evidence type="ECO:0000313" key="8">
    <source>
        <dbReference type="EMBL" id="DAD18226.1"/>
    </source>
</evidence>
<name>A0A822XGT7_NELNU</name>
<dbReference type="AlphaFoldDB" id="A0A822XGT7"/>
<evidence type="ECO:0000256" key="6">
    <source>
        <dbReference type="RuleBase" id="RU368015"/>
    </source>
</evidence>
<feature type="transmembrane region" description="Helical" evidence="6">
    <location>
        <begin position="297"/>
        <end position="323"/>
    </location>
</feature>